<dbReference type="RefSeq" id="XP_062710277.1">
    <property type="nucleotide sequence ID" value="XM_062854293.1"/>
</dbReference>
<feature type="domain" description="DUF753" evidence="2">
    <location>
        <begin position="25"/>
        <end position="91"/>
    </location>
</feature>
<feature type="domain" description="DUF753" evidence="2">
    <location>
        <begin position="261"/>
        <end position="330"/>
    </location>
</feature>
<dbReference type="InterPro" id="IPR045860">
    <property type="entry name" value="Snake_toxin-like_sf"/>
</dbReference>
<feature type="signal peptide" evidence="1">
    <location>
        <begin position="1"/>
        <end position="22"/>
    </location>
</feature>
<feature type="domain" description="DUF753" evidence="2">
    <location>
        <begin position="99"/>
        <end position="172"/>
    </location>
</feature>
<dbReference type="SUPFAM" id="SSF57302">
    <property type="entry name" value="Snake toxin-like"/>
    <property type="match status" value="1"/>
</dbReference>
<keyword evidence="4" id="KW-1185">Reference proteome</keyword>
<dbReference type="Pfam" id="PF05444">
    <property type="entry name" value="DUF753"/>
    <property type="match status" value="8"/>
</dbReference>
<sequence>MGLRGVLLVVAVGAVWPQAVESLISCYSCSDDECVNGVDLGVRVDCNGVQDQCYTKFDGYVPTERGCTSALTAANPCSAGTCESCSSDYCNVLGAAQHKCVVCSSVLDGTCISNPSGLQAQQCGSPSMDVAETQCYSRVIGSVTERGCVQSQSDLDACDGAQCATCNGEGCNSEEFPEGRQKCVKCSSEACRTAADTSYCDLPGDSCVTAKKTDGTYLKTCEQSMTDADRQFCQSNPSACAFCGQNECNRNEVNLAVSGRQCYTCQGTDCLRSALTIETCHETDDRCYTIFDGFNPTERGCRSTLGTQEKATCDDANNVDCSLCEDDLCNVGGRQDHQCLYCSSALDVNCVSPTGQTPLIIQCPAPTTELTDEAQCYTRIIGTVTERGCLGSATDADGCDPAENCGTCAGSGCNTALFPTDRRQCVVGSSANQYCPDPWDDCVQIASTTSGGANVKKCESSMTAEEASFCKANSNKCAFCASDNCNQNEVAFNYVECMSCNSGDNPSCATNPSSIISMASCRACVSLLTTNSQGVQILQRGCLEALSAEVVAQCSTSGTTCTSCSTNRCNIGNYPANRMECYKCLQPPCISHNTISLEYCPTYSAADRCVMLLDASGVPIRLGCNSTLTAAEQSTCRSNPQQCRYSSKSRSNDPTALLTPGRCVQCNSAYEPNCMTNPAVFENEPCNDPENSQCFSRLINGNTVERGCLNDLDSASKTKCLQRNDCALCSTRTDRCNSRQYPSDLIRCHQCDSSQNATCKNAQSGTAPYCSSYNRDNHCYIIVQKDGQTVRKCSTQPRTTECAGADRCEICRFSSCNSRVSTAVMSNDVPDRTSTTTAKPGGAATVGANLFITTMIALAVAHRHHLSAAASSVVGAK</sequence>
<feature type="domain" description="DUF753" evidence="2">
    <location>
        <begin position="747"/>
        <end position="817"/>
    </location>
</feature>
<name>A0ABM1ZKK8_AEDAL</name>
<accession>A0ABM1ZKK8</accession>
<evidence type="ECO:0000313" key="3">
    <source>
        <dbReference type="EnsemblMetazoa" id="AALFPA23_019390.P28521"/>
    </source>
</evidence>
<dbReference type="EnsemblMetazoa" id="AALFPA23_019390.R28521">
    <property type="protein sequence ID" value="AALFPA23_019390.P28521"/>
    <property type="gene ID" value="AALFPA23_019390"/>
</dbReference>
<keyword evidence="1" id="KW-0732">Signal</keyword>
<dbReference type="PANTHER" id="PTHR21721">
    <property type="entry name" value="GH09876P-RELATED"/>
    <property type="match status" value="1"/>
</dbReference>
<protein>
    <recommendedName>
        <fullName evidence="2">DUF753 domain-containing protein</fullName>
    </recommendedName>
</protein>
<feature type="domain" description="DUF753" evidence="2">
    <location>
        <begin position="662"/>
        <end position="737"/>
    </location>
</feature>
<dbReference type="PANTHER" id="PTHR21721:SF27">
    <property type="entry name" value="GH09876P"/>
    <property type="match status" value="1"/>
</dbReference>
<feature type="domain" description="DUF753" evidence="2">
    <location>
        <begin position="580"/>
        <end position="652"/>
    </location>
</feature>
<dbReference type="Proteomes" id="UP000069940">
    <property type="component" value="Unassembled WGS sequence"/>
</dbReference>
<evidence type="ECO:0000313" key="4">
    <source>
        <dbReference type="Proteomes" id="UP000069940"/>
    </source>
</evidence>
<feature type="domain" description="DUF753" evidence="2">
    <location>
        <begin position="338"/>
        <end position="414"/>
    </location>
</feature>
<evidence type="ECO:0000259" key="2">
    <source>
        <dbReference type="Pfam" id="PF05444"/>
    </source>
</evidence>
<reference evidence="4" key="1">
    <citation type="journal article" date="2015" name="Proc. Natl. Acad. Sci. U.S.A.">
        <title>Genome sequence of the Asian Tiger mosquito, Aedes albopictus, reveals insights into its biology, genetics, and evolution.</title>
        <authorList>
            <person name="Chen X.G."/>
            <person name="Jiang X."/>
            <person name="Gu J."/>
            <person name="Xu M."/>
            <person name="Wu Y."/>
            <person name="Deng Y."/>
            <person name="Zhang C."/>
            <person name="Bonizzoni M."/>
            <person name="Dermauw W."/>
            <person name="Vontas J."/>
            <person name="Armbruster P."/>
            <person name="Huang X."/>
            <person name="Yang Y."/>
            <person name="Zhang H."/>
            <person name="He W."/>
            <person name="Peng H."/>
            <person name="Liu Y."/>
            <person name="Wu K."/>
            <person name="Chen J."/>
            <person name="Lirakis M."/>
            <person name="Topalis P."/>
            <person name="Van Leeuwen T."/>
            <person name="Hall A.B."/>
            <person name="Jiang X."/>
            <person name="Thorpe C."/>
            <person name="Mueller R.L."/>
            <person name="Sun C."/>
            <person name="Waterhouse R.M."/>
            <person name="Yan G."/>
            <person name="Tu Z.J."/>
            <person name="Fang X."/>
            <person name="James A.A."/>
        </authorList>
    </citation>
    <scope>NUCLEOTIDE SEQUENCE [LARGE SCALE GENOMIC DNA]</scope>
    <source>
        <strain evidence="4">Foshan</strain>
    </source>
</reference>
<feature type="domain" description="DUF753" evidence="2">
    <location>
        <begin position="496"/>
        <end position="570"/>
    </location>
</feature>
<feature type="chain" id="PRO_5045153215" description="DUF753 domain-containing protein" evidence="1">
    <location>
        <begin position="23"/>
        <end position="877"/>
    </location>
</feature>
<proteinExistence type="predicted"/>
<reference evidence="3" key="2">
    <citation type="submission" date="2025-05" db="UniProtKB">
        <authorList>
            <consortium name="EnsemblMetazoa"/>
        </authorList>
    </citation>
    <scope>IDENTIFICATION</scope>
    <source>
        <strain evidence="3">Foshan</strain>
    </source>
</reference>
<organism evidence="3 4">
    <name type="scientific">Aedes albopictus</name>
    <name type="common">Asian tiger mosquito</name>
    <name type="synonym">Stegomyia albopicta</name>
    <dbReference type="NCBI Taxonomy" id="7160"/>
    <lineage>
        <taxon>Eukaryota</taxon>
        <taxon>Metazoa</taxon>
        <taxon>Ecdysozoa</taxon>
        <taxon>Arthropoda</taxon>
        <taxon>Hexapoda</taxon>
        <taxon>Insecta</taxon>
        <taxon>Pterygota</taxon>
        <taxon>Neoptera</taxon>
        <taxon>Endopterygota</taxon>
        <taxon>Diptera</taxon>
        <taxon>Nematocera</taxon>
        <taxon>Culicoidea</taxon>
        <taxon>Culicidae</taxon>
        <taxon>Culicinae</taxon>
        <taxon>Aedini</taxon>
        <taxon>Aedes</taxon>
        <taxon>Stegomyia</taxon>
    </lineage>
</organism>
<evidence type="ECO:0000256" key="1">
    <source>
        <dbReference type="SAM" id="SignalP"/>
    </source>
</evidence>
<dbReference type="GeneID" id="109408350"/>
<dbReference type="InterPro" id="IPR008472">
    <property type="entry name" value="DUF753"/>
</dbReference>